<organism evidence="1 2">
    <name type="scientific">Luedemannella flava</name>
    <dbReference type="NCBI Taxonomy" id="349316"/>
    <lineage>
        <taxon>Bacteria</taxon>
        <taxon>Bacillati</taxon>
        <taxon>Actinomycetota</taxon>
        <taxon>Actinomycetes</taxon>
        <taxon>Micromonosporales</taxon>
        <taxon>Micromonosporaceae</taxon>
        <taxon>Luedemannella</taxon>
    </lineage>
</organism>
<dbReference type="Gene3D" id="3.30.1050.10">
    <property type="entry name" value="SCP2 sterol-binding domain"/>
    <property type="match status" value="1"/>
</dbReference>
<proteinExistence type="predicted"/>
<protein>
    <recommendedName>
        <fullName evidence="3">Sterol-binding protein</fullName>
    </recommendedName>
</protein>
<dbReference type="SUPFAM" id="SSF55718">
    <property type="entry name" value="SCP-like"/>
    <property type="match status" value="1"/>
</dbReference>
<dbReference type="EMBL" id="BAAALT010000096">
    <property type="protein sequence ID" value="GAA1808582.1"/>
    <property type="molecule type" value="Genomic_DNA"/>
</dbReference>
<dbReference type="InterPro" id="IPR036527">
    <property type="entry name" value="SCP2_sterol-bd_dom_sf"/>
</dbReference>
<dbReference type="RefSeq" id="WP_344132165.1">
    <property type="nucleotide sequence ID" value="NZ_BAAALT010000096.1"/>
</dbReference>
<accession>A0ABP4YAV8</accession>
<sequence length="111" mass="11693">MATVEQCRQALGELAGKLAGSPDAVARLDLDRPLACRIRDLDVAFHGRLAGGRIVDLADGDDPAARIRLEIGSDDLLALVAGELNFAAAWASGRASVKASFGDLLKLRKLL</sequence>
<keyword evidence="2" id="KW-1185">Reference proteome</keyword>
<reference evidence="2" key="1">
    <citation type="journal article" date="2019" name="Int. J. Syst. Evol. Microbiol.">
        <title>The Global Catalogue of Microorganisms (GCM) 10K type strain sequencing project: providing services to taxonomists for standard genome sequencing and annotation.</title>
        <authorList>
            <consortium name="The Broad Institute Genomics Platform"/>
            <consortium name="The Broad Institute Genome Sequencing Center for Infectious Disease"/>
            <person name="Wu L."/>
            <person name="Ma J."/>
        </authorList>
    </citation>
    <scope>NUCLEOTIDE SEQUENCE [LARGE SCALE GENOMIC DNA]</scope>
    <source>
        <strain evidence="2">JCM 13250</strain>
    </source>
</reference>
<dbReference type="Proteomes" id="UP001500218">
    <property type="component" value="Unassembled WGS sequence"/>
</dbReference>
<gene>
    <name evidence="1" type="ORF">GCM10009682_32930</name>
</gene>
<comment type="caution">
    <text evidence="1">The sequence shown here is derived from an EMBL/GenBank/DDBJ whole genome shotgun (WGS) entry which is preliminary data.</text>
</comment>
<evidence type="ECO:0008006" key="3">
    <source>
        <dbReference type="Google" id="ProtNLM"/>
    </source>
</evidence>
<name>A0ABP4YAV8_9ACTN</name>
<evidence type="ECO:0000313" key="1">
    <source>
        <dbReference type="EMBL" id="GAA1808582.1"/>
    </source>
</evidence>
<evidence type="ECO:0000313" key="2">
    <source>
        <dbReference type="Proteomes" id="UP001500218"/>
    </source>
</evidence>